<dbReference type="Gene3D" id="3.40.50.300">
    <property type="entry name" value="P-loop containing nucleotide triphosphate hydrolases"/>
    <property type="match status" value="1"/>
</dbReference>
<feature type="domain" description="AAA" evidence="1">
    <location>
        <begin position="13"/>
        <end position="179"/>
    </location>
</feature>
<dbReference type="RefSeq" id="WP_005040906.1">
    <property type="nucleotide sequence ID" value="NZ_AOME01000026.1"/>
</dbReference>
<dbReference type="PANTHER" id="PTHR13696:SF99">
    <property type="entry name" value="COBYRINIC ACID AC-DIAMIDE SYNTHASE"/>
    <property type="match status" value="1"/>
</dbReference>
<protein>
    <submittedName>
        <fullName evidence="2">Cobyrinic acid ac-diamide synthase</fullName>
    </submittedName>
</protein>
<gene>
    <name evidence="2" type="ORF">C450_05215</name>
</gene>
<accession>M0N9N6</accession>
<dbReference type="InterPro" id="IPR050678">
    <property type="entry name" value="DNA_Partitioning_ATPase"/>
</dbReference>
<dbReference type="InterPro" id="IPR025669">
    <property type="entry name" value="AAA_dom"/>
</dbReference>
<organism evidence="2 3">
    <name type="scientific">Halococcus salifodinae DSM 8989</name>
    <dbReference type="NCBI Taxonomy" id="1227456"/>
    <lineage>
        <taxon>Archaea</taxon>
        <taxon>Methanobacteriati</taxon>
        <taxon>Methanobacteriota</taxon>
        <taxon>Stenosarchaea group</taxon>
        <taxon>Halobacteria</taxon>
        <taxon>Halobacteriales</taxon>
        <taxon>Halococcaceae</taxon>
        <taxon>Halococcus</taxon>
    </lineage>
</organism>
<proteinExistence type="predicted"/>
<name>M0N9N6_9EURY</name>
<dbReference type="CDD" id="cd02042">
    <property type="entry name" value="ParAB_family"/>
    <property type="match status" value="1"/>
</dbReference>
<dbReference type="STRING" id="1227456.C450_05215"/>
<dbReference type="PANTHER" id="PTHR13696">
    <property type="entry name" value="P-LOOP CONTAINING NUCLEOSIDE TRIPHOSPHATE HYDROLASE"/>
    <property type="match status" value="1"/>
</dbReference>
<comment type="caution">
    <text evidence="2">The sequence shown here is derived from an EMBL/GenBank/DDBJ whole genome shotgun (WGS) entry which is preliminary data.</text>
</comment>
<sequence length="290" mass="32097">MSAGDFDGIPGAAISLLKGGVGKSTIALNIADRLTARGHETVLIDLDKDGHMTTQLGYDDAYDREANLGDALIDGNDPRELLIETDFGVHLLPSNNELENVETRLKDERFADVKLRRNVVEPLINNGYDYMIIDAAGGRGKLSDNALIAVQRVIIPLIPRAGSINGLNKMIERQISPIRENIGLDILAVSPNMIRETMGQHNEHRTLVENLNREFGSFVPEYARVDSELFDSLDDSTRSVDTIPKPGIRERTSISRAFKQGMPVSKFDEDCDQIPNFDHLADLVEEHSHA</sequence>
<reference evidence="2 3" key="1">
    <citation type="journal article" date="2014" name="PLoS Genet.">
        <title>Phylogenetically driven sequencing of extremely halophilic archaea reveals strategies for static and dynamic osmo-response.</title>
        <authorList>
            <person name="Becker E.A."/>
            <person name="Seitzer P.M."/>
            <person name="Tritt A."/>
            <person name="Larsen D."/>
            <person name="Krusor M."/>
            <person name="Yao A.I."/>
            <person name="Wu D."/>
            <person name="Madern D."/>
            <person name="Eisen J.A."/>
            <person name="Darling A.E."/>
            <person name="Facciotti M.T."/>
        </authorList>
    </citation>
    <scope>NUCLEOTIDE SEQUENCE [LARGE SCALE GENOMIC DNA]</scope>
    <source>
        <strain evidence="2 3">DSM 8989</strain>
    </source>
</reference>
<dbReference type="InterPro" id="IPR027417">
    <property type="entry name" value="P-loop_NTPase"/>
</dbReference>
<dbReference type="Proteomes" id="UP000011625">
    <property type="component" value="Unassembled WGS sequence"/>
</dbReference>
<evidence type="ECO:0000313" key="2">
    <source>
        <dbReference type="EMBL" id="EMA54667.1"/>
    </source>
</evidence>
<evidence type="ECO:0000313" key="3">
    <source>
        <dbReference type="Proteomes" id="UP000011625"/>
    </source>
</evidence>
<dbReference type="EMBL" id="AOME01000026">
    <property type="protein sequence ID" value="EMA54667.1"/>
    <property type="molecule type" value="Genomic_DNA"/>
</dbReference>
<keyword evidence="3" id="KW-1185">Reference proteome</keyword>
<dbReference type="AlphaFoldDB" id="M0N9N6"/>
<dbReference type="SUPFAM" id="SSF52540">
    <property type="entry name" value="P-loop containing nucleoside triphosphate hydrolases"/>
    <property type="match status" value="1"/>
</dbReference>
<dbReference type="OrthoDB" id="36110at2157"/>
<evidence type="ECO:0000259" key="1">
    <source>
        <dbReference type="Pfam" id="PF13614"/>
    </source>
</evidence>
<dbReference type="Pfam" id="PF13614">
    <property type="entry name" value="AAA_31"/>
    <property type="match status" value="1"/>
</dbReference>